<dbReference type="EMBL" id="FODH01000001">
    <property type="protein sequence ID" value="SEN48964.1"/>
    <property type="molecule type" value="Genomic_DNA"/>
</dbReference>
<proteinExistence type="predicted"/>
<reference evidence="1 2" key="1">
    <citation type="submission" date="2016-10" db="EMBL/GenBank/DDBJ databases">
        <authorList>
            <person name="de Groot N.N."/>
        </authorList>
    </citation>
    <scope>NUCLEOTIDE SEQUENCE [LARGE SCALE GENOMIC DNA]</scope>
    <source>
        <strain evidence="1 2">CGMCC 1.10238</strain>
    </source>
</reference>
<name>A0A1H8GZ27_9BACL</name>
<dbReference type="Proteomes" id="UP000198809">
    <property type="component" value="Unassembled WGS sequence"/>
</dbReference>
<sequence length="58" mass="6963">MNNYKVLIHDEEEFTVKSNIQIYESDCIVFKNKSYFVYKREGSNLFVRCISKTVNTFE</sequence>
<gene>
    <name evidence="1" type="ORF">SAMN04487895_101687</name>
</gene>
<evidence type="ECO:0000313" key="2">
    <source>
        <dbReference type="Proteomes" id="UP000198809"/>
    </source>
</evidence>
<dbReference type="AlphaFoldDB" id="A0A1H8GZ27"/>
<dbReference type="STRING" id="1333845.SAMN04487895_101687"/>
<organism evidence="1 2">
    <name type="scientific">Paenibacillus sophorae</name>
    <dbReference type="NCBI Taxonomy" id="1333845"/>
    <lineage>
        <taxon>Bacteria</taxon>
        <taxon>Bacillati</taxon>
        <taxon>Bacillota</taxon>
        <taxon>Bacilli</taxon>
        <taxon>Bacillales</taxon>
        <taxon>Paenibacillaceae</taxon>
        <taxon>Paenibacillus</taxon>
    </lineage>
</organism>
<protein>
    <submittedName>
        <fullName evidence="1">Uncharacterized protein</fullName>
    </submittedName>
</protein>
<evidence type="ECO:0000313" key="1">
    <source>
        <dbReference type="EMBL" id="SEN48964.1"/>
    </source>
</evidence>
<accession>A0A1H8GZ27</accession>